<accession>A0ABV7CPV3</accession>
<dbReference type="SUPFAM" id="SSF56300">
    <property type="entry name" value="Metallo-dependent phosphatases"/>
    <property type="match status" value="1"/>
</dbReference>
<reference evidence="3" key="1">
    <citation type="journal article" date="2019" name="Int. J. Syst. Evol. Microbiol.">
        <title>The Global Catalogue of Microorganisms (GCM) 10K type strain sequencing project: providing services to taxonomists for standard genome sequencing and annotation.</title>
        <authorList>
            <consortium name="The Broad Institute Genomics Platform"/>
            <consortium name="The Broad Institute Genome Sequencing Center for Infectious Disease"/>
            <person name="Wu L."/>
            <person name="Ma J."/>
        </authorList>
    </citation>
    <scope>NUCLEOTIDE SEQUENCE [LARGE SCALE GENOMIC DNA]</scope>
    <source>
        <strain evidence="3">KCTC 42730</strain>
    </source>
</reference>
<proteinExistence type="predicted"/>
<keyword evidence="1" id="KW-0732">Signal</keyword>
<comment type="caution">
    <text evidence="2">The sequence shown here is derived from an EMBL/GenBank/DDBJ whole genome shotgun (WGS) entry which is preliminary data.</text>
</comment>
<feature type="chain" id="PRO_5045416166" description="Calcineurin-like phosphoesterase domain-containing protein" evidence="1">
    <location>
        <begin position="22"/>
        <end position="320"/>
    </location>
</feature>
<name>A0ABV7CPV3_9GAMM</name>
<keyword evidence="3" id="KW-1185">Reference proteome</keyword>
<dbReference type="RefSeq" id="WP_377128479.1">
    <property type="nucleotide sequence ID" value="NZ_JBHRSD010000047.1"/>
</dbReference>
<protein>
    <recommendedName>
        <fullName evidence="4">Calcineurin-like phosphoesterase domain-containing protein</fullName>
    </recommendedName>
</protein>
<feature type="signal peptide" evidence="1">
    <location>
        <begin position="1"/>
        <end position="21"/>
    </location>
</feature>
<organism evidence="2 3">
    <name type="scientific">Pseudoalteromonas fenneropenaei</name>
    <dbReference type="NCBI Taxonomy" id="1737459"/>
    <lineage>
        <taxon>Bacteria</taxon>
        <taxon>Pseudomonadati</taxon>
        <taxon>Pseudomonadota</taxon>
        <taxon>Gammaproteobacteria</taxon>
        <taxon>Alteromonadales</taxon>
        <taxon>Pseudoalteromonadaceae</taxon>
        <taxon>Pseudoalteromonas</taxon>
    </lineage>
</organism>
<dbReference type="InterPro" id="IPR029052">
    <property type="entry name" value="Metallo-depent_PP-like"/>
</dbReference>
<evidence type="ECO:0000313" key="2">
    <source>
        <dbReference type="EMBL" id="MFC3034695.1"/>
    </source>
</evidence>
<sequence length="320" mass="35846">MKFTAALFISFAALLSNLSVAKPVQFLAYGDMPYSSVDRDLISAPDGALYKAAQITPHQFVVHVGDIKAGVQSCSDALLRDNYQVISSLSTKPFIYTPGDNDWTDCDRVTLLQTFDELERLQFVRENFATQTPALANFKRQANQPENQSWQLDDVQFVTLHVVATNNGRRQILQSDEKTALSQVDSRDQLNFAWLDQHLPKKGPKAAVIMMQADIYVKAKHDGACTDKEQKKCDGLLAYRKQMDKLAKKRNYPILLVHGDTPAYCFSKRNSGLWHLNTPGDFKVLDIAQVTVEPESQQPFTVKSLLSKDSIAACPEISKD</sequence>
<evidence type="ECO:0000256" key="1">
    <source>
        <dbReference type="SAM" id="SignalP"/>
    </source>
</evidence>
<evidence type="ECO:0008006" key="4">
    <source>
        <dbReference type="Google" id="ProtNLM"/>
    </source>
</evidence>
<gene>
    <name evidence="2" type="ORF">ACFOEE_19505</name>
</gene>
<evidence type="ECO:0000313" key="3">
    <source>
        <dbReference type="Proteomes" id="UP001595453"/>
    </source>
</evidence>
<dbReference type="Proteomes" id="UP001595453">
    <property type="component" value="Unassembled WGS sequence"/>
</dbReference>
<dbReference type="Gene3D" id="3.60.21.10">
    <property type="match status" value="1"/>
</dbReference>
<dbReference type="EMBL" id="JBHRSD010000047">
    <property type="protein sequence ID" value="MFC3034695.1"/>
    <property type="molecule type" value="Genomic_DNA"/>
</dbReference>